<dbReference type="Gene3D" id="3.30.420.10">
    <property type="entry name" value="Ribonuclease H-like superfamily/Ribonuclease H"/>
    <property type="match status" value="1"/>
</dbReference>
<dbReference type="AlphaFoldDB" id="A0A1U7VDX4"/>
<name>A0A1U7VDX4_NICSY</name>
<dbReference type="SUPFAM" id="SSF53098">
    <property type="entry name" value="Ribonuclease H-like"/>
    <property type="match status" value="1"/>
</dbReference>
<accession>A0A1U7VDX4</accession>
<evidence type="ECO:0000313" key="1">
    <source>
        <dbReference type="Proteomes" id="UP000189701"/>
    </source>
</evidence>
<dbReference type="InterPro" id="IPR052160">
    <property type="entry name" value="Gypsy_RT_Integrase-like"/>
</dbReference>
<organism evidence="1 2">
    <name type="scientific">Nicotiana sylvestris</name>
    <name type="common">Wood tobacco</name>
    <name type="synonym">South American tobacco</name>
    <dbReference type="NCBI Taxonomy" id="4096"/>
    <lineage>
        <taxon>Eukaryota</taxon>
        <taxon>Viridiplantae</taxon>
        <taxon>Streptophyta</taxon>
        <taxon>Embryophyta</taxon>
        <taxon>Tracheophyta</taxon>
        <taxon>Spermatophyta</taxon>
        <taxon>Magnoliopsida</taxon>
        <taxon>eudicotyledons</taxon>
        <taxon>Gunneridae</taxon>
        <taxon>Pentapetalae</taxon>
        <taxon>asterids</taxon>
        <taxon>lamiids</taxon>
        <taxon>Solanales</taxon>
        <taxon>Solanaceae</taxon>
        <taxon>Nicotianoideae</taxon>
        <taxon>Nicotianeae</taxon>
        <taxon>Nicotiana</taxon>
    </lineage>
</organism>
<keyword evidence="1" id="KW-1185">Reference proteome</keyword>
<sequence length="166" mass="18743">MENQVVDHLSRLEGAEKRVEVEEIVETFPDEHLLATILSAMICKYCKLPSERCIPEINQASVLQACHVSPFGFHFGGVRTAAKVLELGFYWSTLFKDAHFWLTKWVEAVALPTNDVNGAIDFLRKNILIRFGTPREIINDAGTHLCNRAFAKLLEKYGVCHKVATL</sequence>
<dbReference type="Proteomes" id="UP000189701">
    <property type="component" value="Unplaced"/>
</dbReference>
<gene>
    <name evidence="2" type="primary">LOC104212848</name>
</gene>
<dbReference type="GO" id="GO:0003676">
    <property type="term" value="F:nucleic acid binding"/>
    <property type="evidence" value="ECO:0007669"/>
    <property type="project" value="InterPro"/>
</dbReference>
<dbReference type="PANTHER" id="PTHR47266">
    <property type="entry name" value="ENDONUCLEASE-RELATED"/>
    <property type="match status" value="1"/>
</dbReference>
<dbReference type="RefSeq" id="XP_009760509.1">
    <property type="nucleotide sequence ID" value="XM_009762207.1"/>
</dbReference>
<dbReference type="InterPro" id="IPR036397">
    <property type="entry name" value="RNaseH_sf"/>
</dbReference>
<dbReference type="InterPro" id="IPR012337">
    <property type="entry name" value="RNaseH-like_sf"/>
</dbReference>
<reference evidence="2" key="2">
    <citation type="submission" date="2025-08" db="UniProtKB">
        <authorList>
            <consortium name="RefSeq"/>
        </authorList>
    </citation>
    <scope>IDENTIFICATION</scope>
    <source>
        <tissue evidence="2">Leaf</tissue>
    </source>
</reference>
<protein>
    <submittedName>
        <fullName evidence="2">Uncharacterized protein LOC104212848</fullName>
    </submittedName>
</protein>
<reference evidence="1" key="1">
    <citation type="journal article" date="2013" name="Genome Biol.">
        <title>Reference genomes and transcriptomes of Nicotiana sylvestris and Nicotiana tomentosiformis.</title>
        <authorList>
            <person name="Sierro N."/>
            <person name="Battey J.N."/>
            <person name="Ouadi S."/>
            <person name="Bovet L."/>
            <person name="Goepfert S."/>
            <person name="Bakaher N."/>
            <person name="Peitsch M.C."/>
            <person name="Ivanov N.V."/>
        </authorList>
    </citation>
    <scope>NUCLEOTIDE SEQUENCE [LARGE SCALE GENOMIC DNA]</scope>
</reference>
<evidence type="ECO:0000313" key="2">
    <source>
        <dbReference type="RefSeq" id="XP_009760509.1"/>
    </source>
</evidence>
<dbReference type="eggNOG" id="KOG0017">
    <property type="taxonomic scope" value="Eukaryota"/>
</dbReference>
<proteinExistence type="predicted"/>